<name>A0AAV6MSE0_9ROSI</name>
<accession>A0AAV6MSE0</accession>
<feature type="non-terminal residue" evidence="2">
    <location>
        <position position="1"/>
    </location>
</feature>
<keyword evidence="3" id="KW-1185">Reference proteome</keyword>
<feature type="compositionally biased region" description="Polar residues" evidence="1">
    <location>
        <begin position="171"/>
        <end position="190"/>
    </location>
</feature>
<gene>
    <name evidence="2" type="ORF">SDJN03_18407</name>
</gene>
<dbReference type="EMBL" id="JAGKQH010000012">
    <property type="protein sequence ID" value="KAG6585674.1"/>
    <property type="molecule type" value="Genomic_DNA"/>
</dbReference>
<evidence type="ECO:0000313" key="2">
    <source>
        <dbReference type="EMBL" id="KAG6585674.1"/>
    </source>
</evidence>
<dbReference type="Proteomes" id="UP000685013">
    <property type="component" value="Chromosome 12"/>
</dbReference>
<protein>
    <submittedName>
        <fullName evidence="2">Uncharacterized protein</fullName>
    </submittedName>
</protein>
<proteinExistence type="predicted"/>
<evidence type="ECO:0000313" key="3">
    <source>
        <dbReference type="Proteomes" id="UP000685013"/>
    </source>
</evidence>
<feature type="region of interest" description="Disordered" evidence="1">
    <location>
        <begin position="154"/>
        <end position="219"/>
    </location>
</feature>
<organism evidence="2 3">
    <name type="scientific">Cucurbita argyrosperma subsp. sororia</name>
    <dbReference type="NCBI Taxonomy" id="37648"/>
    <lineage>
        <taxon>Eukaryota</taxon>
        <taxon>Viridiplantae</taxon>
        <taxon>Streptophyta</taxon>
        <taxon>Embryophyta</taxon>
        <taxon>Tracheophyta</taxon>
        <taxon>Spermatophyta</taxon>
        <taxon>Magnoliopsida</taxon>
        <taxon>eudicotyledons</taxon>
        <taxon>Gunneridae</taxon>
        <taxon>Pentapetalae</taxon>
        <taxon>rosids</taxon>
        <taxon>fabids</taxon>
        <taxon>Cucurbitales</taxon>
        <taxon>Cucurbitaceae</taxon>
        <taxon>Cucurbiteae</taxon>
        <taxon>Cucurbita</taxon>
    </lineage>
</organism>
<comment type="caution">
    <text evidence="2">The sequence shown here is derived from an EMBL/GenBank/DDBJ whole genome shotgun (WGS) entry which is preliminary data.</text>
</comment>
<feature type="compositionally biased region" description="Basic and acidic residues" evidence="1">
    <location>
        <begin position="192"/>
        <end position="204"/>
    </location>
</feature>
<sequence length="219" mass="24948">MKEEEEEPVIEQVFDGYHSVVLKNTTVHNSISAFTNDMFIRKAISRTLKLSESIPMSPTQMRNHRQLLTGPNFSTTVTRTAVPLRERNPAVLPNFNAGSTASITWAPLFRLKLFCLRQGLRVRMNGAARMVDSYFLDFLRDIWDNGVQRGLRFRRPVAPDNEPQRNEEQNDNNSGTHANSQSDPQAQTKNGDPPRELIVQERIIRHFPLPPPPSSTDDI</sequence>
<reference evidence="2 3" key="1">
    <citation type="journal article" date="2021" name="Hortic Res">
        <title>The domestication of Cucurbita argyrosperma as revealed by the genome of its wild relative.</title>
        <authorList>
            <person name="Barrera-Redondo J."/>
            <person name="Sanchez-de la Vega G."/>
            <person name="Aguirre-Liguori J.A."/>
            <person name="Castellanos-Morales G."/>
            <person name="Gutierrez-Guerrero Y.T."/>
            <person name="Aguirre-Dugua X."/>
            <person name="Aguirre-Planter E."/>
            <person name="Tenaillon M.I."/>
            <person name="Lira-Saade R."/>
            <person name="Eguiarte L.E."/>
        </authorList>
    </citation>
    <scope>NUCLEOTIDE SEQUENCE [LARGE SCALE GENOMIC DNA]</scope>
    <source>
        <strain evidence="2">JBR-2021</strain>
    </source>
</reference>
<evidence type="ECO:0000256" key="1">
    <source>
        <dbReference type="SAM" id="MobiDB-lite"/>
    </source>
</evidence>
<dbReference type="AlphaFoldDB" id="A0AAV6MSE0"/>
<feature type="compositionally biased region" description="Pro residues" evidence="1">
    <location>
        <begin position="208"/>
        <end position="219"/>
    </location>
</feature>